<dbReference type="OMA" id="ANECKIP"/>
<dbReference type="InterPro" id="IPR025846">
    <property type="entry name" value="TBL_N"/>
</dbReference>
<dbReference type="Pfam" id="PF13839">
    <property type="entry name" value="PC-Esterase"/>
    <property type="match status" value="1"/>
</dbReference>
<evidence type="ECO:0000256" key="3">
    <source>
        <dbReference type="ARBA" id="ARBA00022692"/>
    </source>
</evidence>
<evidence type="ECO:0000256" key="6">
    <source>
        <dbReference type="ARBA" id="ARBA00023136"/>
    </source>
</evidence>
<evidence type="ECO:0000256" key="1">
    <source>
        <dbReference type="ARBA" id="ARBA00004167"/>
    </source>
</evidence>
<feature type="domain" description="Trichome birefringence-like N-terminal" evidence="8">
    <location>
        <begin position="107"/>
        <end position="160"/>
    </location>
</feature>
<keyword evidence="10" id="KW-1185">Reference proteome</keyword>
<comment type="subcellular location">
    <subcellularLocation>
        <location evidence="1">Membrane</location>
        <topology evidence="1">Single-pass membrane protein</topology>
    </subcellularLocation>
</comment>
<name>A0A4Y7IGQ4_PAPSO</name>
<reference evidence="9 10" key="1">
    <citation type="journal article" date="2018" name="Science">
        <title>The opium poppy genome and morphinan production.</title>
        <authorList>
            <person name="Guo L."/>
            <person name="Winzer T."/>
            <person name="Yang X."/>
            <person name="Li Y."/>
            <person name="Ning Z."/>
            <person name="He Z."/>
            <person name="Teodor R."/>
            <person name="Lu Y."/>
            <person name="Bowser T.A."/>
            <person name="Graham I.A."/>
            <person name="Ye K."/>
        </authorList>
    </citation>
    <scope>NUCLEOTIDE SEQUENCE [LARGE SCALE GENOMIC DNA]</scope>
    <source>
        <strain evidence="10">cv. HN1</strain>
        <tissue evidence="9">Leaves</tissue>
    </source>
</reference>
<dbReference type="Proteomes" id="UP000316621">
    <property type="component" value="Chromosome 1"/>
</dbReference>
<dbReference type="PANTHER" id="PTHR32285">
    <property type="entry name" value="PROTEIN TRICHOME BIREFRINGENCE-LIKE 9-RELATED"/>
    <property type="match status" value="1"/>
</dbReference>
<evidence type="ECO:0000313" key="10">
    <source>
        <dbReference type="Proteomes" id="UP000316621"/>
    </source>
</evidence>
<dbReference type="InterPro" id="IPR026057">
    <property type="entry name" value="TBL_C"/>
</dbReference>
<gene>
    <name evidence="9" type="ORF">C5167_039612</name>
</gene>
<proteinExistence type="inferred from homology"/>
<evidence type="ECO:0000259" key="7">
    <source>
        <dbReference type="Pfam" id="PF13839"/>
    </source>
</evidence>
<protein>
    <submittedName>
        <fullName evidence="9">Uncharacterized protein</fullName>
    </submittedName>
</protein>
<dbReference type="EMBL" id="CM010715">
    <property type="protein sequence ID" value="RZC46658.1"/>
    <property type="molecule type" value="Genomic_DNA"/>
</dbReference>
<keyword evidence="4" id="KW-0735">Signal-anchor</keyword>
<dbReference type="InterPro" id="IPR029962">
    <property type="entry name" value="TBL"/>
</dbReference>
<dbReference type="PANTHER" id="PTHR32285:SF38">
    <property type="entry name" value="OS01G0614300 PROTEIN"/>
    <property type="match status" value="1"/>
</dbReference>
<dbReference type="AlphaFoldDB" id="A0A4Y7IGQ4"/>
<dbReference type="GO" id="GO:0016020">
    <property type="term" value="C:membrane"/>
    <property type="evidence" value="ECO:0007669"/>
    <property type="project" value="UniProtKB-SubCell"/>
</dbReference>
<evidence type="ECO:0000256" key="2">
    <source>
        <dbReference type="ARBA" id="ARBA00007727"/>
    </source>
</evidence>
<evidence type="ECO:0000313" key="9">
    <source>
        <dbReference type="EMBL" id="RZC46658.1"/>
    </source>
</evidence>
<evidence type="ECO:0000256" key="4">
    <source>
        <dbReference type="ARBA" id="ARBA00022968"/>
    </source>
</evidence>
<sequence>METNASIINQKWRLCTFLSLSGCLILVLCIKYQYNIIPSQSSFQSIRTVTGTATTTLTISEDFVNTTTSMHYNGSEHQNVSGSVFVAAYNGTDDDDQWLPLKELKTECNIYDGRWVYDPNTSPRYNASQCPFLSDQVSCQRNGRPDSDYENWRWEANDCKIPSWNGKEILEKLRGKRMVIVGDSLNRNQWESLSCLLYSSIPSARALIDIRNGRHMIFKAKDYNCSVEFYWSPFLVELDNTRPNNVKLLNLDTLSATSVQWLGDDVMVFNTGHWWTHRGKLQAWDAFQQEGMVVQNLEAETAFGMAMNDMGLLDRSKQRLRFEQCKSEPYHVCLKCREQWCYNQTQTIKDDSYISSFPRSIIEIVEKTIGEMRTPVKYLNITKLSQYRKDAHPTVYTSKQGRLLTKEQREKPQEYADCNHWCLPGLPDTWNSLLFTSISMEASRNIS</sequence>
<dbReference type="GO" id="GO:0016413">
    <property type="term" value="F:O-acetyltransferase activity"/>
    <property type="evidence" value="ECO:0007669"/>
    <property type="project" value="InterPro"/>
</dbReference>
<evidence type="ECO:0000259" key="8">
    <source>
        <dbReference type="Pfam" id="PF14416"/>
    </source>
</evidence>
<keyword evidence="6" id="KW-0472">Membrane</keyword>
<organism evidence="9 10">
    <name type="scientific">Papaver somniferum</name>
    <name type="common">Opium poppy</name>
    <dbReference type="NCBI Taxonomy" id="3469"/>
    <lineage>
        <taxon>Eukaryota</taxon>
        <taxon>Viridiplantae</taxon>
        <taxon>Streptophyta</taxon>
        <taxon>Embryophyta</taxon>
        <taxon>Tracheophyta</taxon>
        <taxon>Spermatophyta</taxon>
        <taxon>Magnoliopsida</taxon>
        <taxon>Ranunculales</taxon>
        <taxon>Papaveraceae</taxon>
        <taxon>Papaveroideae</taxon>
        <taxon>Papaver</taxon>
    </lineage>
</organism>
<evidence type="ECO:0000256" key="5">
    <source>
        <dbReference type="ARBA" id="ARBA00022989"/>
    </source>
</evidence>
<accession>A0A4Y7IGQ4</accession>
<dbReference type="Pfam" id="PF14416">
    <property type="entry name" value="PMR5N"/>
    <property type="match status" value="1"/>
</dbReference>
<comment type="similarity">
    <text evidence="2">Belongs to the PC-esterase family. TBL subfamily.</text>
</comment>
<dbReference type="Gramene" id="RZC46658">
    <property type="protein sequence ID" value="RZC46658"/>
    <property type="gene ID" value="C5167_039612"/>
</dbReference>
<dbReference type="GO" id="GO:0005794">
    <property type="term" value="C:Golgi apparatus"/>
    <property type="evidence" value="ECO:0007669"/>
    <property type="project" value="TreeGrafter"/>
</dbReference>
<keyword evidence="3" id="KW-0812">Transmembrane</keyword>
<feature type="domain" description="Trichome birefringence-like C-terminal" evidence="7">
    <location>
        <begin position="161"/>
        <end position="436"/>
    </location>
</feature>
<keyword evidence="5" id="KW-1133">Transmembrane helix</keyword>